<evidence type="ECO:0000313" key="2">
    <source>
        <dbReference type="Proteomes" id="UP000245207"/>
    </source>
</evidence>
<keyword evidence="1" id="KW-0689">Ribosomal protein</keyword>
<dbReference type="STRING" id="35608.A0A2U1PCZ8"/>
<reference evidence="1 2" key="1">
    <citation type="journal article" date="2018" name="Mol. Plant">
        <title>The genome of Artemisia annua provides insight into the evolution of Asteraceae family and artemisinin biosynthesis.</title>
        <authorList>
            <person name="Shen Q."/>
            <person name="Zhang L."/>
            <person name="Liao Z."/>
            <person name="Wang S."/>
            <person name="Yan T."/>
            <person name="Shi P."/>
            <person name="Liu M."/>
            <person name="Fu X."/>
            <person name="Pan Q."/>
            <person name="Wang Y."/>
            <person name="Lv Z."/>
            <person name="Lu X."/>
            <person name="Zhang F."/>
            <person name="Jiang W."/>
            <person name="Ma Y."/>
            <person name="Chen M."/>
            <person name="Hao X."/>
            <person name="Li L."/>
            <person name="Tang Y."/>
            <person name="Lv G."/>
            <person name="Zhou Y."/>
            <person name="Sun X."/>
            <person name="Brodelius P.E."/>
            <person name="Rose J.K.C."/>
            <person name="Tang K."/>
        </authorList>
    </citation>
    <scope>NUCLEOTIDE SEQUENCE [LARGE SCALE GENOMIC DNA]</scope>
    <source>
        <strain evidence="2">cv. Huhao1</strain>
        <tissue evidence="1">Leaf</tissue>
    </source>
</reference>
<dbReference type="EMBL" id="PKPP01001328">
    <property type="protein sequence ID" value="PWA83600.1"/>
    <property type="molecule type" value="Genomic_DNA"/>
</dbReference>
<dbReference type="InterPro" id="IPR022803">
    <property type="entry name" value="Ribosomal_uL5_dom_sf"/>
</dbReference>
<dbReference type="OrthoDB" id="66620at2759"/>
<dbReference type="AlphaFoldDB" id="A0A2U1PCZ8"/>
<dbReference type="SUPFAM" id="SSF55282">
    <property type="entry name" value="RL5-like"/>
    <property type="match status" value="1"/>
</dbReference>
<dbReference type="Proteomes" id="UP000245207">
    <property type="component" value="Unassembled WGS sequence"/>
</dbReference>
<organism evidence="1 2">
    <name type="scientific">Artemisia annua</name>
    <name type="common">Sweet wormwood</name>
    <dbReference type="NCBI Taxonomy" id="35608"/>
    <lineage>
        <taxon>Eukaryota</taxon>
        <taxon>Viridiplantae</taxon>
        <taxon>Streptophyta</taxon>
        <taxon>Embryophyta</taxon>
        <taxon>Tracheophyta</taxon>
        <taxon>Spermatophyta</taxon>
        <taxon>Magnoliopsida</taxon>
        <taxon>eudicotyledons</taxon>
        <taxon>Gunneridae</taxon>
        <taxon>Pentapetalae</taxon>
        <taxon>asterids</taxon>
        <taxon>campanulids</taxon>
        <taxon>Asterales</taxon>
        <taxon>Asteraceae</taxon>
        <taxon>Asteroideae</taxon>
        <taxon>Anthemideae</taxon>
        <taxon>Artemisiinae</taxon>
        <taxon>Artemisia</taxon>
    </lineage>
</organism>
<keyword evidence="1" id="KW-0687">Ribonucleoprotein</keyword>
<comment type="caution">
    <text evidence="1">The sequence shown here is derived from an EMBL/GenBank/DDBJ whole genome shotgun (WGS) entry which is preliminary data.</text>
</comment>
<protein>
    <submittedName>
        <fullName evidence="1">Ribosomal protein L5</fullName>
    </submittedName>
</protein>
<name>A0A2U1PCZ8_ARTAN</name>
<dbReference type="GO" id="GO:0005840">
    <property type="term" value="C:ribosome"/>
    <property type="evidence" value="ECO:0007669"/>
    <property type="project" value="UniProtKB-KW"/>
</dbReference>
<gene>
    <name evidence="1" type="ORF">CTI12_AA166030</name>
</gene>
<evidence type="ECO:0000313" key="1">
    <source>
        <dbReference type="EMBL" id="PWA83600.1"/>
    </source>
</evidence>
<keyword evidence="2" id="KW-1185">Reference proteome</keyword>
<accession>A0A2U1PCZ8</accession>
<sequence length="153" mass="17110">MVDLVLLDLSHGMDRDGCIVSQYHDIDTTITVPGMSPDPTTIIVVPKVDKIVVNCVIGEAAQNIKGLDAVIRDNLTLGIAVTLRGNKFTIWWIWYYWICPMAWTVTDALFHSITVPGMSPDPTTIIVVVFVGWNMPSLYCLKENHNLHDETEI</sequence>
<proteinExistence type="predicted"/>